<keyword evidence="1" id="KW-0812">Transmembrane</keyword>
<comment type="caution">
    <text evidence="3">The sequence shown here is derived from an EMBL/GenBank/DDBJ whole genome shotgun (WGS) entry which is preliminary data.</text>
</comment>
<dbReference type="Pfam" id="PF09990">
    <property type="entry name" value="DUF2231"/>
    <property type="match status" value="1"/>
</dbReference>
<sequence length="170" mass="18638">MPSDITRSTVQGTPIHLTTVEDAPVEVVRAPLYPMLVPFPSACFIGAFFTDLAYWRTAEMMWADFSAWLLFAGAVLGGIALIAGLIDLAQRRYLVIQAPAWAPTWPHVLGNLLALGLAVLNCFVHSRDAWTSVVPQGLILSALALVVVLTSNWIGWSVLVQRRRVVEVRS</sequence>
<accession>A0A560H0C0</accession>
<feature type="transmembrane region" description="Helical" evidence="1">
    <location>
        <begin position="36"/>
        <end position="55"/>
    </location>
</feature>
<dbReference type="RefSeq" id="WP_145734235.1">
    <property type="nucleotide sequence ID" value="NZ_VITR01000010.1"/>
</dbReference>
<dbReference type="OrthoDB" id="2873672at2"/>
<feature type="transmembrane region" description="Helical" evidence="1">
    <location>
        <begin position="67"/>
        <end position="88"/>
    </location>
</feature>
<evidence type="ECO:0000259" key="2">
    <source>
        <dbReference type="Pfam" id="PF09990"/>
    </source>
</evidence>
<feature type="transmembrane region" description="Helical" evidence="1">
    <location>
        <begin position="138"/>
        <end position="160"/>
    </location>
</feature>
<gene>
    <name evidence="3" type="ORF">FBZ90_110198</name>
</gene>
<protein>
    <submittedName>
        <fullName evidence="3">Putative membrane protein</fullName>
    </submittedName>
</protein>
<dbReference type="InterPro" id="IPR016923">
    <property type="entry name" value="UCP029509"/>
</dbReference>
<dbReference type="PIRSF" id="PIRSF029509">
    <property type="entry name" value="UCP029509"/>
    <property type="match status" value="1"/>
</dbReference>
<organism evidence="3 4">
    <name type="scientific">Nitrospirillum amazonense</name>
    <dbReference type="NCBI Taxonomy" id="28077"/>
    <lineage>
        <taxon>Bacteria</taxon>
        <taxon>Pseudomonadati</taxon>
        <taxon>Pseudomonadota</taxon>
        <taxon>Alphaproteobacteria</taxon>
        <taxon>Rhodospirillales</taxon>
        <taxon>Azospirillaceae</taxon>
        <taxon>Nitrospirillum</taxon>
    </lineage>
</organism>
<keyword evidence="1" id="KW-0472">Membrane</keyword>
<name>A0A560H0C0_9PROT</name>
<evidence type="ECO:0000256" key="1">
    <source>
        <dbReference type="SAM" id="Phobius"/>
    </source>
</evidence>
<dbReference type="EMBL" id="VITR01000010">
    <property type="protein sequence ID" value="TWB39733.1"/>
    <property type="molecule type" value="Genomic_DNA"/>
</dbReference>
<feature type="domain" description="DUF2231" evidence="2">
    <location>
        <begin position="30"/>
        <end position="159"/>
    </location>
</feature>
<feature type="transmembrane region" description="Helical" evidence="1">
    <location>
        <begin position="108"/>
        <end position="126"/>
    </location>
</feature>
<dbReference type="AlphaFoldDB" id="A0A560H0C0"/>
<keyword evidence="1" id="KW-1133">Transmembrane helix</keyword>
<dbReference type="InterPro" id="IPR019251">
    <property type="entry name" value="DUF2231_TM"/>
</dbReference>
<evidence type="ECO:0000313" key="3">
    <source>
        <dbReference type="EMBL" id="TWB39733.1"/>
    </source>
</evidence>
<reference evidence="3 4" key="1">
    <citation type="submission" date="2019-06" db="EMBL/GenBank/DDBJ databases">
        <title>Genomic Encyclopedia of Type Strains, Phase IV (KMG-V): Genome sequencing to study the core and pangenomes of soil and plant-associated prokaryotes.</title>
        <authorList>
            <person name="Whitman W."/>
        </authorList>
    </citation>
    <scope>NUCLEOTIDE SEQUENCE [LARGE SCALE GENOMIC DNA]</scope>
    <source>
        <strain evidence="3 4">BR 11622</strain>
    </source>
</reference>
<dbReference type="Proteomes" id="UP000315751">
    <property type="component" value="Unassembled WGS sequence"/>
</dbReference>
<evidence type="ECO:0000313" key="4">
    <source>
        <dbReference type="Proteomes" id="UP000315751"/>
    </source>
</evidence>
<keyword evidence="4" id="KW-1185">Reference proteome</keyword>
<proteinExistence type="predicted"/>